<keyword evidence="1" id="KW-0472">Membrane</keyword>
<dbReference type="Proteomes" id="UP000199437">
    <property type="component" value="Unassembled WGS sequence"/>
</dbReference>
<dbReference type="GeneID" id="99988262"/>
<gene>
    <name evidence="2" type="ORF">SAMN05216290_3592</name>
</gene>
<proteinExistence type="predicted"/>
<name>A0A1I0RHY7_9BACT</name>
<evidence type="ECO:0000256" key="1">
    <source>
        <dbReference type="SAM" id="Phobius"/>
    </source>
</evidence>
<sequence length="111" mass="12166">MNLVTVANFPLPQDAYVLKSRLEAEGIPYHMKDELTVQTDNFLSNAIGGVKLQVRPADIERVNAILAELDIQAEKPLPPEALFSKNRLTILAIGGSIIIGVFLYLYLSGSL</sequence>
<evidence type="ECO:0000313" key="2">
    <source>
        <dbReference type="EMBL" id="SEW40442.1"/>
    </source>
</evidence>
<evidence type="ECO:0000313" key="3">
    <source>
        <dbReference type="Proteomes" id="UP000199437"/>
    </source>
</evidence>
<dbReference type="OrthoDB" id="8480302at2"/>
<dbReference type="STRING" id="1267423.SAMN05216290_3592"/>
<keyword evidence="1" id="KW-1133">Transmembrane helix</keyword>
<dbReference type="AlphaFoldDB" id="A0A1I0RHY7"/>
<accession>A0A1I0RHY7</accession>
<protein>
    <recommendedName>
        <fullName evidence="4">Signal transducing protein</fullName>
    </recommendedName>
</protein>
<keyword evidence="3" id="KW-1185">Reference proteome</keyword>
<organism evidence="2 3">
    <name type="scientific">Roseivirga pacifica</name>
    <dbReference type="NCBI Taxonomy" id="1267423"/>
    <lineage>
        <taxon>Bacteria</taxon>
        <taxon>Pseudomonadati</taxon>
        <taxon>Bacteroidota</taxon>
        <taxon>Cytophagia</taxon>
        <taxon>Cytophagales</taxon>
        <taxon>Roseivirgaceae</taxon>
        <taxon>Roseivirga</taxon>
    </lineage>
</organism>
<evidence type="ECO:0008006" key="4">
    <source>
        <dbReference type="Google" id="ProtNLM"/>
    </source>
</evidence>
<keyword evidence="1" id="KW-0812">Transmembrane</keyword>
<dbReference type="RefSeq" id="WP_090260432.1">
    <property type="nucleotide sequence ID" value="NZ_FOIR01000004.1"/>
</dbReference>
<dbReference type="EMBL" id="FOIR01000004">
    <property type="protein sequence ID" value="SEW40442.1"/>
    <property type="molecule type" value="Genomic_DNA"/>
</dbReference>
<feature type="transmembrane region" description="Helical" evidence="1">
    <location>
        <begin position="88"/>
        <end position="107"/>
    </location>
</feature>
<reference evidence="3" key="1">
    <citation type="submission" date="2016-10" db="EMBL/GenBank/DDBJ databases">
        <authorList>
            <person name="Varghese N."/>
            <person name="Submissions S."/>
        </authorList>
    </citation>
    <scope>NUCLEOTIDE SEQUENCE [LARGE SCALE GENOMIC DNA]</scope>
    <source>
        <strain evidence="3">CGMCC 1.12402</strain>
    </source>
</reference>